<feature type="compositionally biased region" description="Acidic residues" evidence="1">
    <location>
        <begin position="262"/>
        <end position="278"/>
    </location>
</feature>
<dbReference type="EMBL" id="JAFDVH010000001">
    <property type="protein sequence ID" value="KAG7491342.1"/>
    <property type="molecule type" value="Genomic_DNA"/>
</dbReference>
<dbReference type="PANTHER" id="PTHR14678:SF1">
    <property type="entry name" value="ZINC FINGER PROTEIN 750"/>
    <property type="match status" value="1"/>
</dbReference>
<reference evidence="2" key="1">
    <citation type="submission" date="2021-01" db="EMBL/GenBank/DDBJ databases">
        <authorList>
            <person name="Zahm M."/>
            <person name="Roques C."/>
            <person name="Cabau C."/>
            <person name="Klopp C."/>
            <person name="Donnadieu C."/>
            <person name="Jouanno E."/>
            <person name="Lampietro C."/>
            <person name="Louis A."/>
            <person name="Herpin A."/>
            <person name="Echchiki A."/>
            <person name="Berthelot C."/>
            <person name="Parey E."/>
            <person name="Roest-Crollius H."/>
            <person name="Braasch I."/>
            <person name="Postlethwait J."/>
            <person name="Bobe J."/>
            <person name="Montfort J."/>
            <person name="Bouchez O."/>
            <person name="Begum T."/>
            <person name="Mejri S."/>
            <person name="Adams A."/>
            <person name="Chen W.-J."/>
            <person name="Guiguen Y."/>
        </authorList>
    </citation>
    <scope>NUCLEOTIDE SEQUENCE</scope>
    <source>
        <strain evidence="2">YG-15Mar2019-1</strain>
        <tissue evidence="2">Brain</tissue>
    </source>
</reference>
<dbReference type="GO" id="GO:0000978">
    <property type="term" value="F:RNA polymerase II cis-regulatory region sequence-specific DNA binding"/>
    <property type="evidence" value="ECO:0007669"/>
    <property type="project" value="TreeGrafter"/>
</dbReference>
<protein>
    <submittedName>
        <fullName evidence="2">Uncharacterized protein</fullName>
    </submittedName>
</protein>
<feature type="compositionally biased region" description="Polar residues" evidence="1">
    <location>
        <begin position="297"/>
        <end position="317"/>
    </location>
</feature>
<dbReference type="OrthoDB" id="8933073at2759"/>
<name>A0A9D3QFT7_MEGAT</name>
<dbReference type="Proteomes" id="UP001046870">
    <property type="component" value="Chromosome 1"/>
</dbReference>
<feature type="region of interest" description="Disordered" evidence="1">
    <location>
        <begin position="138"/>
        <end position="359"/>
    </location>
</feature>
<feature type="compositionally biased region" description="Polar residues" evidence="1">
    <location>
        <begin position="204"/>
        <end position="237"/>
    </location>
</feature>
<feature type="compositionally biased region" description="Polar residues" evidence="1">
    <location>
        <begin position="333"/>
        <end position="342"/>
    </location>
</feature>
<dbReference type="GO" id="GO:1990841">
    <property type="term" value="F:promoter-specific chromatin binding"/>
    <property type="evidence" value="ECO:0007669"/>
    <property type="project" value="TreeGrafter"/>
</dbReference>
<dbReference type="GO" id="GO:0001228">
    <property type="term" value="F:DNA-binding transcription activator activity, RNA polymerase II-specific"/>
    <property type="evidence" value="ECO:0007669"/>
    <property type="project" value="TreeGrafter"/>
</dbReference>
<gene>
    <name evidence="2" type="ORF">MATL_G00002760</name>
</gene>
<dbReference type="GO" id="GO:0008544">
    <property type="term" value="P:epidermis development"/>
    <property type="evidence" value="ECO:0007669"/>
    <property type="project" value="TreeGrafter"/>
</dbReference>
<dbReference type="InterPro" id="IPR039363">
    <property type="entry name" value="ZNF750"/>
</dbReference>
<feature type="compositionally biased region" description="Gly residues" evidence="1">
    <location>
        <begin position="150"/>
        <end position="159"/>
    </location>
</feature>
<accession>A0A9D3QFT7</accession>
<proteinExistence type="predicted"/>
<keyword evidence="3" id="KW-1185">Reference proteome</keyword>
<organism evidence="2 3">
    <name type="scientific">Megalops atlanticus</name>
    <name type="common">Tarpon</name>
    <name type="synonym">Clupea gigantea</name>
    <dbReference type="NCBI Taxonomy" id="7932"/>
    <lineage>
        <taxon>Eukaryota</taxon>
        <taxon>Metazoa</taxon>
        <taxon>Chordata</taxon>
        <taxon>Craniata</taxon>
        <taxon>Vertebrata</taxon>
        <taxon>Euteleostomi</taxon>
        <taxon>Actinopterygii</taxon>
        <taxon>Neopterygii</taxon>
        <taxon>Teleostei</taxon>
        <taxon>Elopiformes</taxon>
        <taxon>Megalopidae</taxon>
        <taxon>Megalops</taxon>
    </lineage>
</organism>
<feature type="compositionally biased region" description="Basic and acidic residues" evidence="1">
    <location>
        <begin position="284"/>
        <end position="296"/>
    </location>
</feature>
<comment type="caution">
    <text evidence="2">The sequence shown here is derived from an EMBL/GenBank/DDBJ whole genome shotgun (WGS) entry which is preliminary data.</text>
</comment>
<evidence type="ECO:0000313" key="3">
    <source>
        <dbReference type="Proteomes" id="UP001046870"/>
    </source>
</evidence>
<evidence type="ECO:0000256" key="1">
    <source>
        <dbReference type="SAM" id="MobiDB-lite"/>
    </source>
</evidence>
<dbReference type="AlphaFoldDB" id="A0A9D3QFT7"/>
<feature type="compositionally biased region" description="Basic and acidic residues" evidence="1">
    <location>
        <begin position="238"/>
        <end position="261"/>
    </location>
</feature>
<evidence type="ECO:0000313" key="2">
    <source>
        <dbReference type="EMBL" id="KAG7491342.1"/>
    </source>
</evidence>
<feature type="region of interest" description="Disordered" evidence="1">
    <location>
        <begin position="379"/>
        <end position="461"/>
    </location>
</feature>
<dbReference type="GO" id="GO:0005634">
    <property type="term" value="C:nucleus"/>
    <property type="evidence" value="ECO:0007669"/>
    <property type="project" value="TreeGrafter"/>
</dbReference>
<sequence length="461" mass="49975">MAVPGQPPSVIPEYAPYVFPDHPLHPFYQPYLLPANLHEQDRMHPIRPYILDLQRPLLPRPLFPTHAPVPLSEHHYRYCQSLHQAVPFQYGLYRAPEQQHQPSFPESGPLSLETYVRHLGPGEYGAYSHLYAQVDPHGRPPKDCLAGRGVSPGVGGQDQGEGKRPRMSPKAGCAASGSPDRPSTTDFTQKDSITHDSLSGEAVSLTSHQSEGGSPTMQPIRESQSSKQEGDLQQANRTSERTAEHADTAPLESDPKKMSESKEEEEAGDEEEDEEEDMVPLNLSKKDLARADHVTDLHTSGGSSPMSQDMLQDTPLNLSLRASPGAAPCAPLSRSQSPQQGEANRYHQPPCDDSTADLQTCDEQKQTAAFALCQLASSSHRGLSTDTPPHARSAGPATPPTCPSPAAEATATCKPMEQGGRVKGQKRPSSGGADKPPQQQQAKAAKTSNSSRTLRKRPRCS</sequence>
<dbReference type="PANTHER" id="PTHR14678">
    <property type="entry name" value="PROLINE-RICH PROTEIN 35-RELATED"/>
    <property type="match status" value="1"/>
</dbReference>
<feature type="compositionally biased region" description="Low complexity" evidence="1">
    <location>
        <begin position="435"/>
        <end position="446"/>
    </location>
</feature>